<organism evidence="2 3">
    <name type="scientific">Candidatus Nitrosarchaeum limnium BG20</name>
    <dbReference type="NCBI Taxonomy" id="859192"/>
    <lineage>
        <taxon>Archaea</taxon>
        <taxon>Nitrososphaerota</taxon>
        <taxon>Nitrososphaeria</taxon>
        <taxon>Nitrosopumilales</taxon>
        <taxon>Nitrosopumilaceae</taxon>
        <taxon>Nitrosarchaeum</taxon>
    </lineage>
</organism>
<feature type="region of interest" description="Disordered" evidence="1">
    <location>
        <begin position="1"/>
        <end position="35"/>
    </location>
</feature>
<dbReference type="AlphaFoldDB" id="S2E8N5"/>
<proteinExistence type="predicted"/>
<gene>
    <name evidence="2" type="ORF">BG20_I2156</name>
</gene>
<feature type="non-terminal residue" evidence="2">
    <location>
        <position position="35"/>
    </location>
</feature>
<comment type="caution">
    <text evidence="2">The sequence shown here is derived from an EMBL/GenBank/DDBJ whole genome shotgun (WGS) entry which is preliminary data.</text>
</comment>
<name>S2E8N5_9ARCH</name>
<feature type="compositionally biased region" description="Basic and acidic residues" evidence="1">
    <location>
        <begin position="25"/>
        <end position="35"/>
    </location>
</feature>
<reference evidence="2 3" key="1">
    <citation type="journal article" date="2012" name="J. Bacteriol.">
        <title>Genome Sequence of "Candidatus Nitrosoarchaeum limnia" BG20, a Low-Salinity Ammonia-Oxidizing Archaeon from the San Francisco Bay Estuary.</title>
        <authorList>
            <person name="Mosier A.C."/>
            <person name="Allen E.E."/>
            <person name="Kim M."/>
            <person name="Ferriera S."/>
            <person name="Francis C.A."/>
        </authorList>
    </citation>
    <scope>NUCLEOTIDE SEQUENCE [LARGE SCALE GENOMIC DNA]</scope>
    <source>
        <strain evidence="2 3">BG20</strain>
    </source>
</reference>
<evidence type="ECO:0000313" key="2">
    <source>
        <dbReference type="EMBL" id="EPA05791.1"/>
    </source>
</evidence>
<feature type="compositionally biased region" description="Polar residues" evidence="1">
    <location>
        <begin position="1"/>
        <end position="13"/>
    </location>
</feature>
<evidence type="ECO:0000256" key="1">
    <source>
        <dbReference type="SAM" id="MobiDB-lite"/>
    </source>
</evidence>
<evidence type="ECO:0000313" key="3">
    <source>
        <dbReference type="Proteomes" id="UP000014065"/>
    </source>
</evidence>
<dbReference type="Proteomes" id="UP000014065">
    <property type="component" value="Unassembled WGS sequence"/>
</dbReference>
<protein>
    <submittedName>
        <fullName evidence="2">Uncharacterized protein</fullName>
    </submittedName>
</protein>
<dbReference type="EMBL" id="AHJG01000145">
    <property type="protein sequence ID" value="EPA05791.1"/>
    <property type="molecule type" value="Genomic_DNA"/>
</dbReference>
<sequence>MSSKISSSRQSFTPGAGSVPSQPDGAKDKLRNVAI</sequence>
<keyword evidence="3" id="KW-1185">Reference proteome</keyword>
<accession>S2E8N5</accession>